<comment type="caution">
    <text evidence="1">The sequence shown here is derived from an EMBL/GenBank/DDBJ whole genome shotgun (WGS) entry which is preliminary data.</text>
</comment>
<evidence type="ECO:0000313" key="1">
    <source>
        <dbReference type="EMBL" id="ORC45965.1"/>
    </source>
</evidence>
<dbReference type="AlphaFoldDB" id="A0A1X0MIN1"/>
<proteinExistence type="predicted"/>
<keyword evidence="2" id="KW-1185">Reference proteome</keyword>
<evidence type="ECO:0000313" key="2">
    <source>
        <dbReference type="Proteomes" id="UP000192815"/>
    </source>
</evidence>
<gene>
    <name evidence="1" type="ORF">BZK31_28700</name>
</gene>
<feature type="non-terminal residue" evidence="1">
    <location>
        <position position="70"/>
    </location>
</feature>
<protein>
    <submittedName>
        <fullName evidence="1">Uncharacterized protein</fullName>
    </submittedName>
</protein>
<sequence>MYLYCFAQAVYPHSKIPPTRFNRQRREVAYVASRGEPPRFIPWEDVIACVSSSMVATPYGTQQNYALMIG</sequence>
<accession>A0A1X0MIN1</accession>
<dbReference type="Proteomes" id="UP000192815">
    <property type="component" value="Unassembled WGS sequence"/>
</dbReference>
<name>A0A1X0MIN1_9PSED</name>
<reference evidence="2" key="1">
    <citation type="submission" date="2017-02" db="EMBL/GenBank/DDBJ databases">
        <title>Pseudomonas floridae sp. nov., a novel pathogenic bacterial species isolated from tomato.</title>
        <authorList>
            <person name="Timilsina S."/>
            <person name="Vallad G.E."/>
            <person name="Jones J.B."/>
        </authorList>
    </citation>
    <scope>NUCLEOTIDE SEQUENCE [LARGE SCALE GENOMIC DNA]</scope>
    <source>
        <strain evidence="2">GEV388</strain>
    </source>
</reference>
<organism evidence="1 2">
    <name type="scientific">Pseudomonas floridensis</name>
    <dbReference type="NCBI Taxonomy" id="1958950"/>
    <lineage>
        <taxon>Bacteria</taxon>
        <taxon>Pseudomonadati</taxon>
        <taxon>Pseudomonadota</taxon>
        <taxon>Gammaproteobacteria</taxon>
        <taxon>Pseudomonadales</taxon>
        <taxon>Pseudomonadaceae</taxon>
        <taxon>Pseudomonas</taxon>
    </lineage>
</organism>
<dbReference type="EMBL" id="MUIO01000246">
    <property type="protein sequence ID" value="ORC45965.1"/>
    <property type="molecule type" value="Genomic_DNA"/>
</dbReference>